<evidence type="ECO:0000313" key="3">
    <source>
        <dbReference type="Proteomes" id="UP001458880"/>
    </source>
</evidence>
<keyword evidence="3" id="KW-1185">Reference proteome</keyword>
<feature type="region of interest" description="Disordered" evidence="1">
    <location>
        <begin position="1"/>
        <end position="42"/>
    </location>
</feature>
<evidence type="ECO:0000313" key="2">
    <source>
        <dbReference type="EMBL" id="KAK9722634.1"/>
    </source>
</evidence>
<accession>A0AAW1KR80</accession>
<comment type="caution">
    <text evidence="2">The sequence shown here is derived from an EMBL/GenBank/DDBJ whole genome shotgun (WGS) entry which is preliminary data.</text>
</comment>
<feature type="compositionally biased region" description="Basic and acidic residues" evidence="1">
    <location>
        <begin position="104"/>
        <end position="126"/>
    </location>
</feature>
<organism evidence="2 3">
    <name type="scientific">Popillia japonica</name>
    <name type="common">Japanese beetle</name>
    <dbReference type="NCBI Taxonomy" id="7064"/>
    <lineage>
        <taxon>Eukaryota</taxon>
        <taxon>Metazoa</taxon>
        <taxon>Ecdysozoa</taxon>
        <taxon>Arthropoda</taxon>
        <taxon>Hexapoda</taxon>
        <taxon>Insecta</taxon>
        <taxon>Pterygota</taxon>
        <taxon>Neoptera</taxon>
        <taxon>Endopterygota</taxon>
        <taxon>Coleoptera</taxon>
        <taxon>Polyphaga</taxon>
        <taxon>Scarabaeiformia</taxon>
        <taxon>Scarabaeidae</taxon>
        <taxon>Rutelinae</taxon>
        <taxon>Popillia</taxon>
    </lineage>
</organism>
<evidence type="ECO:0000256" key="1">
    <source>
        <dbReference type="SAM" id="MobiDB-lite"/>
    </source>
</evidence>
<proteinExistence type="predicted"/>
<feature type="compositionally biased region" description="Basic and acidic residues" evidence="1">
    <location>
        <begin position="136"/>
        <end position="165"/>
    </location>
</feature>
<protein>
    <submittedName>
        <fullName evidence="2">Uncharacterized protein</fullName>
    </submittedName>
</protein>
<feature type="compositionally biased region" description="Basic and acidic residues" evidence="1">
    <location>
        <begin position="32"/>
        <end position="42"/>
    </location>
</feature>
<dbReference type="EMBL" id="JASPKY010000186">
    <property type="protein sequence ID" value="KAK9722634.1"/>
    <property type="molecule type" value="Genomic_DNA"/>
</dbReference>
<dbReference type="Proteomes" id="UP001458880">
    <property type="component" value="Unassembled WGS sequence"/>
</dbReference>
<dbReference type="AlphaFoldDB" id="A0AAW1KR80"/>
<reference evidence="2 3" key="1">
    <citation type="journal article" date="2024" name="BMC Genomics">
        <title>De novo assembly and annotation of Popillia japonica's genome with initial clues to its potential as an invasive pest.</title>
        <authorList>
            <person name="Cucini C."/>
            <person name="Boschi S."/>
            <person name="Funari R."/>
            <person name="Cardaioli E."/>
            <person name="Iannotti N."/>
            <person name="Marturano G."/>
            <person name="Paoli F."/>
            <person name="Bruttini M."/>
            <person name="Carapelli A."/>
            <person name="Frati F."/>
            <person name="Nardi F."/>
        </authorList>
    </citation>
    <scope>NUCLEOTIDE SEQUENCE [LARGE SCALE GENOMIC DNA]</scope>
    <source>
        <strain evidence="2">DMR45628</strain>
    </source>
</reference>
<name>A0AAW1KR80_POPJA</name>
<sequence length="245" mass="29171">MESDGSTTDEGKRKRDQRDVAEIFRKSKKVTRTPEKDMDSDESKLDKLMEMMRGLVIQVQHIEGKQDKYMEEMKGIKLENEKIKEKKECSSAGLKNGREGSVSAKDDSRRYYQKVHGDSNRNKSGETNRPNNLPYRTKEYRGQDKANEKQAKKEEYKKRYEEKPKKREQKIYINDDMTKEERGIQEKIRRKAKEERMKGKTVKIGFQKLIVEGERWRWNKEEENWNKDARELEKKGVTPKKKSKN</sequence>
<feature type="compositionally biased region" description="Basic and acidic residues" evidence="1">
    <location>
        <begin position="9"/>
        <end position="25"/>
    </location>
</feature>
<gene>
    <name evidence="2" type="ORF">QE152_g19581</name>
</gene>
<feature type="region of interest" description="Disordered" evidence="1">
    <location>
        <begin position="85"/>
        <end position="178"/>
    </location>
</feature>